<feature type="region of interest" description="Disordered" evidence="1">
    <location>
        <begin position="264"/>
        <end position="288"/>
    </location>
</feature>
<reference evidence="2" key="1">
    <citation type="submission" date="2023-03" db="EMBL/GenBank/DDBJ databases">
        <title>Massive genome expansion in bonnet fungi (Mycena s.s.) driven by repeated elements and novel gene families across ecological guilds.</title>
        <authorList>
            <consortium name="Lawrence Berkeley National Laboratory"/>
            <person name="Harder C.B."/>
            <person name="Miyauchi S."/>
            <person name="Viragh M."/>
            <person name="Kuo A."/>
            <person name="Thoen E."/>
            <person name="Andreopoulos B."/>
            <person name="Lu D."/>
            <person name="Skrede I."/>
            <person name="Drula E."/>
            <person name="Henrissat B."/>
            <person name="Morin E."/>
            <person name="Kohler A."/>
            <person name="Barry K."/>
            <person name="LaButti K."/>
            <person name="Morin E."/>
            <person name="Salamov A."/>
            <person name="Lipzen A."/>
            <person name="Mereny Z."/>
            <person name="Hegedus B."/>
            <person name="Baldrian P."/>
            <person name="Stursova M."/>
            <person name="Weitz H."/>
            <person name="Taylor A."/>
            <person name="Grigoriev I.V."/>
            <person name="Nagy L.G."/>
            <person name="Martin F."/>
            <person name="Kauserud H."/>
        </authorList>
    </citation>
    <scope>NUCLEOTIDE SEQUENCE</scope>
    <source>
        <strain evidence="2">CBHHK067</strain>
    </source>
</reference>
<keyword evidence="3" id="KW-1185">Reference proteome</keyword>
<organism evidence="2 3">
    <name type="scientific">Mycena rosella</name>
    <name type="common">Pink bonnet</name>
    <name type="synonym">Agaricus rosellus</name>
    <dbReference type="NCBI Taxonomy" id="1033263"/>
    <lineage>
        <taxon>Eukaryota</taxon>
        <taxon>Fungi</taxon>
        <taxon>Dikarya</taxon>
        <taxon>Basidiomycota</taxon>
        <taxon>Agaricomycotina</taxon>
        <taxon>Agaricomycetes</taxon>
        <taxon>Agaricomycetidae</taxon>
        <taxon>Agaricales</taxon>
        <taxon>Marasmiineae</taxon>
        <taxon>Mycenaceae</taxon>
        <taxon>Mycena</taxon>
    </lineage>
</organism>
<dbReference type="EMBL" id="JARKIE010000178">
    <property type="protein sequence ID" value="KAJ7670953.1"/>
    <property type="molecule type" value="Genomic_DNA"/>
</dbReference>
<sequence>MQVREVFLLELYEKIPDFRGTFSNTLNPFKAVLAKREITPALGKLAFNVLKVSDATPMLLVEPPTEDRQKSDKEKFSLFVHSQMATTLSTEQPFETFMATATTADSSVDTVTPTTPLDTVPENPAAGPAATPAADAGETPLANELRKEIAQTLDPSSATRPMTCMRGTQSVAAVDTAATIDGTAPAAQRASARGVEVSTFEHFGLAGPPTGKENSGPMIIRATRNLAKLADIVGTLDARFGQLETAVENIEAELTIGATARHRGETNDAAGGAPPAPNSPAGSNNGSVATVDDTEVLSERVDVLDKHVTDTSEHIQGIQNRVDDLEGRINQAAPPFSLIRMSNVMAAQFKTITLDRDTLKAEIEFQADTHLKINKKNAQLIAQLQATINVMEATVARLELAPTPPLLPSSHSRSAATGRVRSRSRSLDDSISSKRARSAAVDDMPFVIMGPVKMYAQLTPLQILQLHMDDALPKYILPAHFDVTLDPVQVNHLRIRMDVQAETHALASTWGKTGNTEITMKLGGGDTFVGTHGTAASGYRASGRDGYGDSARRALSSRAPAGRF</sequence>
<accession>A0AAD7G8Q0</accession>
<feature type="compositionally biased region" description="Basic and acidic residues" evidence="1">
    <location>
        <begin position="542"/>
        <end position="552"/>
    </location>
</feature>
<evidence type="ECO:0000313" key="2">
    <source>
        <dbReference type="EMBL" id="KAJ7670953.1"/>
    </source>
</evidence>
<gene>
    <name evidence="2" type="ORF">B0H17DRAFT_1245353</name>
</gene>
<dbReference type="Proteomes" id="UP001221757">
    <property type="component" value="Unassembled WGS sequence"/>
</dbReference>
<feature type="compositionally biased region" description="Low complexity" evidence="1">
    <location>
        <begin position="553"/>
        <end position="564"/>
    </location>
</feature>
<evidence type="ECO:0000313" key="3">
    <source>
        <dbReference type="Proteomes" id="UP001221757"/>
    </source>
</evidence>
<evidence type="ECO:0000256" key="1">
    <source>
        <dbReference type="SAM" id="MobiDB-lite"/>
    </source>
</evidence>
<comment type="caution">
    <text evidence="2">The sequence shown here is derived from an EMBL/GenBank/DDBJ whole genome shotgun (WGS) entry which is preliminary data.</text>
</comment>
<protein>
    <submittedName>
        <fullName evidence="2">Uncharacterized protein</fullName>
    </submittedName>
</protein>
<feature type="region of interest" description="Disordered" evidence="1">
    <location>
        <begin position="539"/>
        <end position="564"/>
    </location>
</feature>
<proteinExistence type="predicted"/>
<name>A0AAD7G8Q0_MYCRO</name>
<feature type="compositionally biased region" description="Low complexity" evidence="1">
    <location>
        <begin position="269"/>
        <end position="287"/>
    </location>
</feature>
<feature type="region of interest" description="Disordered" evidence="1">
    <location>
        <begin position="402"/>
        <end position="434"/>
    </location>
</feature>
<dbReference type="AlphaFoldDB" id="A0AAD7G8Q0"/>
<feature type="region of interest" description="Disordered" evidence="1">
    <location>
        <begin position="105"/>
        <end position="136"/>
    </location>
</feature>